<evidence type="ECO:0000313" key="7">
    <source>
        <dbReference type="EMBL" id="PXF46678.1"/>
    </source>
</evidence>
<gene>
    <name evidence="7" type="ORF">BWQ96_03504</name>
</gene>
<dbReference type="GO" id="GO:0005634">
    <property type="term" value="C:nucleus"/>
    <property type="evidence" value="ECO:0007669"/>
    <property type="project" value="UniProtKB-SubCell"/>
</dbReference>
<dbReference type="InterPro" id="IPR003195">
    <property type="entry name" value="TFIID_TAF13"/>
</dbReference>
<dbReference type="PANTHER" id="PTHR11380">
    <property type="entry name" value="TRANSCRIPTION INITIATION FACTOR TFIID/SUPT3-RELATED"/>
    <property type="match status" value="1"/>
</dbReference>
<comment type="subcellular location">
    <subcellularLocation>
        <location evidence="1">Nucleus</location>
    </subcellularLocation>
</comment>
<dbReference type="PANTHER" id="PTHR11380:SF5">
    <property type="entry name" value="TRANSCRIPTION INITIATION FACTOR TFIID SUBUNIT 13"/>
    <property type="match status" value="1"/>
</dbReference>
<sequence length="118" mass="13585">MSRPTAQGSGGECDGRQLVLPRVFYNELRQMMSGFGDSQNPRAESVRLMEEIVLEYMTALNAKSAEVALCNKRERPDLMDLMYVIRRDARRLNRVRYLLEMKAEIKKATNLNAEEISK</sequence>
<dbReference type="Pfam" id="PF02269">
    <property type="entry name" value="TFIID-18kDa"/>
    <property type="match status" value="1"/>
</dbReference>
<reference evidence="7 8" key="1">
    <citation type="journal article" date="2018" name="Mol. Biol. Evol.">
        <title>Analysis of the draft genome of the red seaweed Gracilariopsis chorda provides insights into genome size evolution in Rhodophyta.</title>
        <authorList>
            <person name="Lee J."/>
            <person name="Yang E.C."/>
            <person name="Graf L."/>
            <person name="Yang J.H."/>
            <person name="Qiu H."/>
            <person name="Zel Zion U."/>
            <person name="Chan C.X."/>
            <person name="Stephens T.G."/>
            <person name="Weber A.P.M."/>
            <person name="Boo G.H."/>
            <person name="Boo S.M."/>
            <person name="Kim K.M."/>
            <person name="Shin Y."/>
            <person name="Jung M."/>
            <person name="Lee S.J."/>
            <person name="Yim H.S."/>
            <person name="Lee J.H."/>
            <person name="Bhattacharya D."/>
            <person name="Yoon H.S."/>
        </authorList>
    </citation>
    <scope>NUCLEOTIDE SEQUENCE [LARGE SCALE GENOMIC DNA]</scope>
    <source>
        <strain evidence="7 8">SKKU-2015</strain>
        <tissue evidence="7">Whole body</tissue>
    </source>
</reference>
<evidence type="ECO:0000313" key="8">
    <source>
        <dbReference type="Proteomes" id="UP000247409"/>
    </source>
</evidence>
<keyword evidence="4" id="KW-0539">Nucleus</keyword>
<keyword evidence="3" id="KW-0804">Transcription</keyword>
<dbReference type="STRING" id="448386.A0A2V3IX03"/>
<dbReference type="InterPro" id="IPR009072">
    <property type="entry name" value="Histone-fold"/>
</dbReference>
<protein>
    <recommendedName>
        <fullName evidence="6">Transcription initiation factor TFIID subunit 13</fullName>
    </recommendedName>
</protein>
<dbReference type="SUPFAM" id="SSF47113">
    <property type="entry name" value="Histone-fold"/>
    <property type="match status" value="1"/>
</dbReference>
<keyword evidence="7" id="KW-0396">Initiation factor</keyword>
<dbReference type="Proteomes" id="UP000247409">
    <property type="component" value="Unassembled WGS sequence"/>
</dbReference>
<keyword evidence="2" id="KW-0805">Transcription regulation</keyword>
<evidence type="ECO:0000256" key="2">
    <source>
        <dbReference type="ARBA" id="ARBA00023015"/>
    </source>
</evidence>
<name>A0A2V3IX03_9FLOR</name>
<dbReference type="GO" id="GO:0006366">
    <property type="term" value="P:transcription by RNA polymerase II"/>
    <property type="evidence" value="ECO:0007669"/>
    <property type="project" value="InterPro"/>
</dbReference>
<dbReference type="CDD" id="cd07978">
    <property type="entry name" value="HFD_TAF13"/>
    <property type="match status" value="1"/>
</dbReference>
<dbReference type="Gene3D" id="1.10.20.10">
    <property type="entry name" value="Histone, subunit A"/>
    <property type="match status" value="1"/>
</dbReference>
<keyword evidence="7" id="KW-0648">Protein biosynthesis</keyword>
<keyword evidence="8" id="KW-1185">Reference proteome</keyword>
<evidence type="ECO:0000256" key="5">
    <source>
        <dbReference type="ARBA" id="ARBA00038392"/>
    </source>
</evidence>
<comment type="caution">
    <text evidence="7">The sequence shown here is derived from an EMBL/GenBank/DDBJ whole genome shotgun (WGS) entry which is preliminary data.</text>
</comment>
<proteinExistence type="inferred from homology"/>
<evidence type="ECO:0000256" key="3">
    <source>
        <dbReference type="ARBA" id="ARBA00023163"/>
    </source>
</evidence>
<comment type="similarity">
    <text evidence="5">Belongs to the TAF13 family.</text>
</comment>
<dbReference type="GO" id="GO:0046982">
    <property type="term" value="F:protein heterodimerization activity"/>
    <property type="evidence" value="ECO:0007669"/>
    <property type="project" value="InterPro"/>
</dbReference>
<evidence type="ECO:0000256" key="1">
    <source>
        <dbReference type="ARBA" id="ARBA00004123"/>
    </source>
</evidence>
<evidence type="ECO:0000256" key="4">
    <source>
        <dbReference type="ARBA" id="ARBA00023242"/>
    </source>
</evidence>
<organism evidence="7 8">
    <name type="scientific">Gracilariopsis chorda</name>
    <dbReference type="NCBI Taxonomy" id="448386"/>
    <lineage>
        <taxon>Eukaryota</taxon>
        <taxon>Rhodophyta</taxon>
        <taxon>Florideophyceae</taxon>
        <taxon>Rhodymeniophycidae</taxon>
        <taxon>Gracilariales</taxon>
        <taxon>Gracilariaceae</taxon>
        <taxon>Gracilariopsis</taxon>
    </lineage>
</organism>
<dbReference type="EMBL" id="NBIV01000034">
    <property type="protein sequence ID" value="PXF46678.1"/>
    <property type="molecule type" value="Genomic_DNA"/>
</dbReference>
<dbReference type="OrthoDB" id="10266074at2759"/>
<dbReference type="GO" id="GO:0003743">
    <property type="term" value="F:translation initiation factor activity"/>
    <property type="evidence" value="ECO:0007669"/>
    <property type="project" value="UniProtKB-KW"/>
</dbReference>
<dbReference type="AlphaFoldDB" id="A0A2V3IX03"/>
<evidence type="ECO:0000256" key="6">
    <source>
        <dbReference type="ARBA" id="ARBA00040136"/>
    </source>
</evidence>
<accession>A0A2V3IX03</accession>